<dbReference type="Gene3D" id="3.40.50.150">
    <property type="entry name" value="Vaccinia Virus protein VP39"/>
    <property type="match status" value="1"/>
</dbReference>
<dbReference type="Proteomes" id="UP000541610">
    <property type="component" value="Unassembled WGS sequence"/>
</dbReference>
<dbReference type="EMBL" id="JABANP010000196">
    <property type="protein sequence ID" value="KAF4687125.1"/>
    <property type="molecule type" value="Genomic_DNA"/>
</dbReference>
<evidence type="ECO:0000313" key="2">
    <source>
        <dbReference type="Proteomes" id="UP000541610"/>
    </source>
</evidence>
<accession>A0A7J6NTK0</accession>
<evidence type="ECO:0000313" key="1">
    <source>
        <dbReference type="EMBL" id="KAF4687125.1"/>
    </source>
</evidence>
<dbReference type="Pfam" id="PF10294">
    <property type="entry name" value="Methyltransf_16"/>
    <property type="match status" value="1"/>
</dbReference>
<sequence>MVAKFSISEERSGIQKPVFVRAFSSQPVIADAPPPGKIATTFEPWWSAEDIEAGIETGTVRYGRLHVPAFETGQASVELDADDDGRRVRVKVPGFMARNRAVHGDRVAVRLMWRAYKRDDSGSDGTGEDEASVGRVEDARARVVAVVRRSEVPVVGVARPGETKIQPRDQRLPAMDLIQPFFQVDEGVHLVACEIVDWEEASVNPKCKLVPHLQRESLDTERSGIRTSALLYGIAVTIEEALYHQITERDVEILLAAMATLGDDEFCSERCRVLLSLHHGLVPTAAPNGLAVCSLYGAMVRLGIRLLEEDLSEDSSLYGFALLWSVLSSAPPEWLVSTLGLVGVRATSALRSAGKRKRSEEEELNWIPYLARYLEKLKRAVPTPALRKYSPIIAAELISRYWSGNKKQRTAVGGENLADDKVDEVIASSLYPLLCEGSTGTKQHAGEATSYKSDDISYEPQLERSLAQGDASDPDATYETVWVGATRALCWMICECPEIRNSNVLELGCGQGLAGMFCVEHAGASRAVLTDVSETALAMVEVNAKLNDIGDRVTTAVLDVSGTLNGSERYDFVIASDMLFSTKIAREVFAACRRLIKPGGTILLGHEKRYSVYRDAETGEIRQESVDQPLQVFLGLSREENWSVQEVSPFPNEPNLIAIRIDCI</sequence>
<proteinExistence type="predicted"/>
<dbReference type="PANTHER" id="PTHR14614">
    <property type="entry name" value="HEPATOCELLULAR CARCINOMA-ASSOCIATED ANTIGEN"/>
    <property type="match status" value="1"/>
</dbReference>
<organism evidence="1 2">
    <name type="scientific">Perkinsus olseni</name>
    <name type="common">Perkinsus atlanticus</name>
    <dbReference type="NCBI Taxonomy" id="32597"/>
    <lineage>
        <taxon>Eukaryota</taxon>
        <taxon>Sar</taxon>
        <taxon>Alveolata</taxon>
        <taxon>Perkinsozoa</taxon>
        <taxon>Perkinsea</taxon>
        <taxon>Perkinsida</taxon>
        <taxon>Perkinsidae</taxon>
        <taxon>Perkinsus</taxon>
    </lineage>
</organism>
<comment type="caution">
    <text evidence="1">The sequence shown here is derived from an EMBL/GenBank/DDBJ whole genome shotgun (WGS) entry which is preliminary data.</text>
</comment>
<reference evidence="1 2" key="1">
    <citation type="submission" date="2020-04" db="EMBL/GenBank/DDBJ databases">
        <title>Perkinsus olseni comparative genomics.</title>
        <authorList>
            <person name="Bogema D.R."/>
        </authorList>
    </citation>
    <scope>NUCLEOTIDE SEQUENCE [LARGE SCALE GENOMIC DNA]</scope>
    <source>
        <strain evidence="1">00978-12</strain>
    </source>
</reference>
<dbReference type="CDD" id="cd02440">
    <property type="entry name" value="AdoMet_MTases"/>
    <property type="match status" value="1"/>
</dbReference>
<dbReference type="OrthoDB" id="444317at2759"/>
<dbReference type="InterPro" id="IPR029063">
    <property type="entry name" value="SAM-dependent_MTases_sf"/>
</dbReference>
<name>A0A7J6NTK0_PEROL</name>
<dbReference type="SUPFAM" id="SSF53335">
    <property type="entry name" value="S-adenosyl-L-methionine-dependent methyltransferases"/>
    <property type="match status" value="1"/>
</dbReference>
<dbReference type="InterPro" id="IPR019410">
    <property type="entry name" value="Methyltransf_16"/>
</dbReference>
<dbReference type="AlphaFoldDB" id="A0A7J6NTK0"/>
<protein>
    <submittedName>
        <fullName evidence="1">DIS3 mitotic control</fullName>
    </submittedName>
</protein>
<dbReference type="Gene3D" id="2.40.50.690">
    <property type="match status" value="1"/>
</dbReference>
<dbReference type="InterPro" id="IPR012340">
    <property type="entry name" value="NA-bd_OB-fold"/>
</dbReference>
<gene>
    <name evidence="1" type="primary">HELZ2_2</name>
    <name evidence="1" type="ORF">FOZ60_004275</name>
</gene>
<dbReference type="SUPFAM" id="SSF50249">
    <property type="entry name" value="Nucleic acid-binding proteins"/>
    <property type="match status" value="1"/>
</dbReference>